<feature type="region of interest" description="Disordered" evidence="1">
    <location>
        <begin position="408"/>
        <end position="430"/>
    </location>
</feature>
<evidence type="ECO:0000256" key="1">
    <source>
        <dbReference type="SAM" id="MobiDB-lite"/>
    </source>
</evidence>
<dbReference type="OrthoDB" id="2551184at2759"/>
<reference evidence="2 3" key="1">
    <citation type="journal article" date="2013" name="Plant Cell">
        <title>The transition from a phytopathogenic smut ancestor to an anamorphic biocontrol agent deciphered by comparative whole-genome analysis.</title>
        <authorList>
            <person name="Lefebvre F."/>
            <person name="Joly D.L."/>
            <person name="Labbe C."/>
            <person name="Teichmann B."/>
            <person name="Linning R."/>
            <person name="Belzile F."/>
            <person name="Bakkeren G."/>
            <person name="Belanger R.R."/>
        </authorList>
    </citation>
    <scope>NUCLEOTIDE SEQUENCE [LARGE SCALE GENOMIC DNA]</scope>
    <source>
        <strain evidence="2 3">PF-1</strain>
    </source>
</reference>
<dbReference type="KEGG" id="pfp:PFL1_02656"/>
<protein>
    <recommendedName>
        <fullName evidence="4">F-box domain-containing protein</fullName>
    </recommendedName>
</protein>
<feature type="region of interest" description="Disordered" evidence="1">
    <location>
        <begin position="532"/>
        <end position="563"/>
    </location>
</feature>
<evidence type="ECO:0000313" key="2">
    <source>
        <dbReference type="EMBL" id="EPQ29983.1"/>
    </source>
</evidence>
<feature type="compositionally biased region" description="Basic and acidic residues" evidence="1">
    <location>
        <begin position="532"/>
        <end position="541"/>
    </location>
</feature>
<gene>
    <name evidence="2" type="ORF">PFL1_02656</name>
</gene>
<dbReference type="Proteomes" id="UP000053664">
    <property type="component" value="Unassembled WGS sequence"/>
</dbReference>
<dbReference type="eggNOG" id="ENOG502R26G">
    <property type="taxonomic scope" value="Eukaryota"/>
</dbReference>
<proteinExistence type="predicted"/>
<evidence type="ECO:0008006" key="4">
    <source>
        <dbReference type="Google" id="ProtNLM"/>
    </source>
</evidence>
<accession>A0A061HBN7</accession>
<evidence type="ECO:0000313" key="3">
    <source>
        <dbReference type="Proteomes" id="UP000053664"/>
    </source>
</evidence>
<dbReference type="EMBL" id="KE361629">
    <property type="protein sequence ID" value="EPQ29983.1"/>
    <property type="molecule type" value="Genomic_DNA"/>
</dbReference>
<sequence>MADAAQPSGGQRPVSPIRPITRLLEEAQPAARVSLTDLPNEVLSLILDYLLPTVSPTSSTYPNPALDTLDNAFTLPSSTVSHLYHASLACSTLHGLAQHSLWRAPLLTSLRAIRLLAAAIQDGSTERAGTIRALHLPAADGVLEANDTLADQSAYQTSLRTIFDHADRIDCISLGHRPAGRAFYEFLHPHTAARPRTAILGNLSFSTPPFSQLDLAPLSCVRRLHLVNIVPPPALISFLCGQQVDTDSAASKLDGTANPSRSLTHIRLSLLPPDSLLSFPAFIEWRRASDAYDRLPTRVRLHTPAPRAPQGPARRFAAQEALYTLATHSHLLPNLRALLLELVALHPLSPPEDDEEERFNGFIGAANAQPNAAEGHLNGAGVLATTNYPADVPVALSEDEQRFLDAERERLDEDGNNDNGDGGDSLRTAPRDQYWTQIQAGKRALVHLWNDEQGPRDTATDIRIVAARPGGHDKYEGIHEFLCQSGCFTSVVRDASPETAAAGTATADVGSWADPDVFELARTRPALAYRPREGRRGEGAGDWRGQGSWWTGELPRVRSKRPR</sequence>
<organism evidence="2 3">
    <name type="scientific">Pseudozyma flocculosa PF-1</name>
    <dbReference type="NCBI Taxonomy" id="1277687"/>
    <lineage>
        <taxon>Eukaryota</taxon>
        <taxon>Fungi</taxon>
        <taxon>Dikarya</taxon>
        <taxon>Basidiomycota</taxon>
        <taxon>Ustilaginomycotina</taxon>
        <taxon>Ustilaginomycetes</taxon>
        <taxon>Ustilaginales</taxon>
        <taxon>Ustilaginaceae</taxon>
        <taxon>Pseudozyma</taxon>
    </lineage>
</organism>
<dbReference type="AlphaFoldDB" id="A0A061HBN7"/>
<dbReference type="RefSeq" id="XP_007878361.1">
    <property type="nucleotide sequence ID" value="XM_007880170.1"/>
</dbReference>
<dbReference type="HOGENOM" id="CLU_484074_0_0_1"/>
<name>A0A061HBN7_9BASI</name>
<dbReference type="GeneID" id="19316773"/>